<accession>A0A1H6MDJ8</accession>
<name>A0A1H6MDJ8_9FLAO</name>
<organism evidence="1 2">
    <name type="scientific">Epilithonimonas hominis</name>
    <dbReference type="NCBI Taxonomy" id="420404"/>
    <lineage>
        <taxon>Bacteria</taxon>
        <taxon>Pseudomonadati</taxon>
        <taxon>Bacteroidota</taxon>
        <taxon>Flavobacteriia</taxon>
        <taxon>Flavobacteriales</taxon>
        <taxon>Weeksellaceae</taxon>
        <taxon>Chryseobacterium group</taxon>
        <taxon>Epilithonimonas</taxon>
    </lineage>
</organism>
<dbReference type="EMBL" id="FNWX01000064">
    <property type="protein sequence ID" value="SEH95626.1"/>
    <property type="molecule type" value="Genomic_DNA"/>
</dbReference>
<gene>
    <name evidence="1" type="ORF">SAMN05421793_1641</name>
</gene>
<proteinExistence type="predicted"/>
<dbReference type="Proteomes" id="UP000198555">
    <property type="component" value="Unassembled WGS sequence"/>
</dbReference>
<dbReference type="AlphaFoldDB" id="A0A1H6MDJ8"/>
<reference evidence="2" key="1">
    <citation type="submission" date="2016-10" db="EMBL/GenBank/DDBJ databases">
        <authorList>
            <person name="Varghese N."/>
            <person name="Submissions S."/>
        </authorList>
    </citation>
    <scope>NUCLEOTIDE SEQUENCE [LARGE SCALE GENOMIC DNA]</scope>
    <source>
        <strain evidence="2">DSM 19326</strain>
    </source>
</reference>
<sequence>MNHQISLSFYVFTYPNNFLDGLLLRRKISFTSRVIILKTLFLEKNKNRLKRF</sequence>
<protein>
    <submittedName>
        <fullName evidence="1">Uncharacterized protein</fullName>
    </submittedName>
</protein>
<keyword evidence="2" id="KW-1185">Reference proteome</keyword>
<evidence type="ECO:0000313" key="1">
    <source>
        <dbReference type="EMBL" id="SEH95626.1"/>
    </source>
</evidence>
<evidence type="ECO:0000313" key="2">
    <source>
        <dbReference type="Proteomes" id="UP000198555"/>
    </source>
</evidence>